<dbReference type="Proteomes" id="UP001153331">
    <property type="component" value="Unassembled WGS sequence"/>
</dbReference>
<sequence>MYITDTRGRKKTPLKHSLLFNKAKHSEDWHQAIDDTAGVLHPSDQKFPYPLLRQATDVYLKKKGKITQADVDLRLAILVDSHAAKDIAVAAVAHAMTAGNLRRALHIDLNVAYGSYWGLEAWLQCLIAAHYNNPASVTDLEAIWARHLLPFATHGSGAAGKILIGISRALRECATPNMNMVPDFLNLTSRAVTDFGAYLEGLRLKNKWIAAYGASYWLSELGRTSPASTPPGYLLPEHIFDAQFPIWRVWASWKPDLGVLQILDSIDGSSAAIISDLLALEGPDFIDGTKATLRESLIGQYGSDRNFVKFERLVVQVPGRTKGGLREVLESAVSTLISIWSTAAPAYRPHLLNLFAEVVIARPMTQEALNIVQAVLFMSAGAKSGIGPDITDALLRVYTQRDELGGSHIQDLQDLVQLCDQNHASSLRRLLFTPTLLRGIARCIQDGQAAIRTIIENGQPWTELALELHTFCVVIKQSKSVSVVEERTIGKTCLLLPSTEQMVLAIDISSAARDWRMSGSHRVPDTDMSVENDKHTKDSRQLSTIPVPFTGQTKSRPHPLEEVVEQFISHRLLMEQAPNHISQCIFQSTLRIWECSYEPELTRARRALATSVVGVVDNDTDVLLRCLDGIVSINDQLGLGFSVQDLLNIMKGMERSPEHSLVQLIRLLASCPGARDLTAQTLCWRDLAYHLLAQEAHSGGFKDIDLLGYALSTMNASQWLSFLADVQLVFVSGPPLPPDDDAIPPVLRPEIHEYWAELLPYAKTLTRLEEALGDNSGVVRCILSCSGARSSSTIAILQALKIAEQETVEPFLQKIAGMLSVKAANKLEVLGCVTTILDAHPKTIEVCKKIWDAKHGFLMIPALPDRCRPPVPSTNQRLKAASISTCSSTKASAVALVSTVVPLNAAASRYNVPSSVVEVMIAGWLVDENASEDTRIAVRSIASLLNLEPTGSSISKDKLLEAGDFWQKIENELIQEASRLEALQKALKKTDPQGTSLLLQQIGVPDTIELDEEISNLPAEVLDLVERIGDKEVEITFPLAAFTQLQRGAMGVPDSADTLLLQLFLDYSKELPVAFCLHYNSDQTIETVKHTRYSCSPGSENPTKQICTSSQTALTWQLGRIIYSKLQRGETGILDIYQYVKASLPELSQYCATCSTTHESQSARLRRSTPCDLTLHTCARLWYSLPLHVRIPEIRTDFFAVDIALSSVYTAAMTNKPELLPNCPIRGLDLIRTIMNSLPTMHVMRDAVDLSSILKSYHPQAEKLISWAVVHHRGFLATATGLLKIPNLPPGTHQFVLANASPKRENAFAQKIRATKRETTVLFHGTSLDRLPAILAQGLRVCSGTPLQRTGAAHGKGIYLCEEPATSFYYSTASLSWKNSGLNNMRMLFGCELVGSANKVTGNIHIVTDVESVMVRYILLFTKDARIPIRGHVEPAMASGMKALRSGAV</sequence>
<protein>
    <submittedName>
        <fullName evidence="1">Uncharacterized protein</fullName>
    </submittedName>
</protein>
<proteinExistence type="predicted"/>
<organism evidence="1 2">
    <name type="scientific">Boeremia exigua</name>
    <dbReference type="NCBI Taxonomy" id="749465"/>
    <lineage>
        <taxon>Eukaryota</taxon>
        <taxon>Fungi</taxon>
        <taxon>Dikarya</taxon>
        <taxon>Ascomycota</taxon>
        <taxon>Pezizomycotina</taxon>
        <taxon>Dothideomycetes</taxon>
        <taxon>Pleosporomycetidae</taxon>
        <taxon>Pleosporales</taxon>
        <taxon>Pleosporineae</taxon>
        <taxon>Didymellaceae</taxon>
        <taxon>Boeremia</taxon>
    </lineage>
</organism>
<evidence type="ECO:0000313" key="2">
    <source>
        <dbReference type="Proteomes" id="UP001153331"/>
    </source>
</evidence>
<reference evidence="1" key="1">
    <citation type="submission" date="2022-11" db="EMBL/GenBank/DDBJ databases">
        <title>Genome Sequence of Boeremia exigua.</title>
        <authorList>
            <person name="Buettner E."/>
        </authorList>
    </citation>
    <scope>NUCLEOTIDE SEQUENCE</scope>
    <source>
        <strain evidence="1">CU02</strain>
    </source>
</reference>
<accession>A0ACC2IL11</accession>
<dbReference type="EMBL" id="JAPHNI010000121">
    <property type="protein sequence ID" value="KAJ8115811.1"/>
    <property type="molecule type" value="Genomic_DNA"/>
</dbReference>
<name>A0ACC2IL11_9PLEO</name>
<gene>
    <name evidence="1" type="ORF">OPT61_g2632</name>
</gene>
<evidence type="ECO:0000313" key="1">
    <source>
        <dbReference type="EMBL" id="KAJ8115811.1"/>
    </source>
</evidence>
<keyword evidence="2" id="KW-1185">Reference proteome</keyword>
<comment type="caution">
    <text evidence="1">The sequence shown here is derived from an EMBL/GenBank/DDBJ whole genome shotgun (WGS) entry which is preliminary data.</text>
</comment>